<organism evidence="4 5">
    <name type="scientific">Muntiacus muntjak</name>
    <name type="common">Barking deer</name>
    <name type="synonym">Indian muntjac</name>
    <dbReference type="NCBI Taxonomy" id="9888"/>
    <lineage>
        <taxon>Eukaryota</taxon>
        <taxon>Metazoa</taxon>
        <taxon>Chordata</taxon>
        <taxon>Craniata</taxon>
        <taxon>Vertebrata</taxon>
        <taxon>Euteleostomi</taxon>
        <taxon>Mammalia</taxon>
        <taxon>Eutheria</taxon>
        <taxon>Laurasiatheria</taxon>
        <taxon>Artiodactyla</taxon>
        <taxon>Ruminantia</taxon>
        <taxon>Pecora</taxon>
        <taxon>Cervidae</taxon>
        <taxon>Muntiacinae</taxon>
        <taxon>Muntiacus</taxon>
    </lineage>
</organism>
<dbReference type="Pfam" id="PF23289">
    <property type="entry name" value="Spectrin_5"/>
    <property type="match status" value="1"/>
</dbReference>
<evidence type="ECO:0000259" key="3">
    <source>
        <dbReference type="PROSITE" id="PS50191"/>
    </source>
</evidence>
<evidence type="ECO:0000256" key="1">
    <source>
        <dbReference type="ARBA" id="ARBA00022658"/>
    </source>
</evidence>
<dbReference type="SMART" id="SM00150">
    <property type="entry name" value="SPEC"/>
    <property type="match status" value="1"/>
</dbReference>
<feature type="region of interest" description="Disordered" evidence="2">
    <location>
        <begin position="482"/>
        <end position="535"/>
    </location>
</feature>
<keyword evidence="5" id="KW-1185">Reference proteome</keyword>
<dbReference type="Proteomes" id="UP000326458">
    <property type="component" value="Unassembled WGS sequence"/>
</dbReference>
<name>A0A5N3USF2_MUNMU</name>
<dbReference type="InterPro" id="IPR001251">
    <property type="entry name" value="CRAL-TRIO_dom"/>
</dbReference>
<dbReference type="InterPro" id="IPR056466">
    <property type="entry name" value="Spectrin_DBS"/>
</dbReference>
<dbReference type="InterPro" id="IPR002017">
    <property type="entry name" value="Spectrin_repeat"/>
</dbReference>
<comment type="caution">
    <text evidence="4">The sequence shown here is derived from an EMBL/GenBank/DDBJ whole genome shotgun (WGS) entry which is preliminary data.</text>
</comment>
<dbReference type="GO" id="GO:0005085">
    <property type="term" value="F:guanyl-nucleotide exchange factor activity"/>
    <property type="evidence" value="ECO:0007669"/>
    <property type="project" value="UniProtKB-KW"/>
</dbReference>
<dbReference type="EMBL" id="VCEA01001310">
    <property type="protein sequence ID" value="KAB0339684.1"/>
    <property type="molecule type" value="Genomic_DNA"/>
</dbReference>
<dbReference type="InterPro" id="IPR018159">
    <property type="entry name" value="Spectrin/alpha-actinin"/>
</dbReference>
<feature type="domain" description="CRAL-TRIO" evidence="3">
    <location>
        <begin position="58"/>
        <end position="164"/>
    </location>
</feature>
<feature type="non-terminal residue" evidence="4">
    <location>
        <position position="1"/>
    </location>
</feature>
<dbReference type="InterPro" id="IPR051336">
    <property type="entry name" value="RhoGEF_Guanine_NuclExch_SF"/>
</dbReference>
<dbReference type="PANTHER" id="PTHR22826:SF115">
    <property type="entry name" value="GUANINE NUCLEOTIDE EXCHANGE FACTOR DBS"/>
    <property type="match status" value="1"/>
</dbReference>
<dbReference type="Gene3D" id="1.20.58.60">
    <property type="match status" value="1"/>
</dbReference>
<evidence type="ECO:0000313" key="4">
    <source>
        <dbReference type="EMBL" id="KAB0339684.1"/>
    </source>
</evidence>
<keyword evidence="1" id="KW-0344">Guanine-nucleotide releasing factor</keyword>
<sequence>CVWGLSRAGPRARPEGTRCPLCAGKGWTEVPETPGIFRSGGEYSQSTWGGPGAPVGRVRDPGCVGGGLSPDPRNAVIPSSVLLRERWRCSECSASFPANLQLVLVLRPAGFFQRTLSELAFRFNRDDFKMKVPVIMLSSVPELHGYIDKSQLTEDLGGTLAYCHSRWLCHRTAIESFALLVKQTAQMLQAFGTELAETELPNDVQSTSSEDMRLALVEGRRVLESIREPLGRGPEQSPNQDQLDSQSTVQRLLAQLDETEAAFDEFWAKHQQKLAQCLQLRHFEQDFREVKAALDVLAQKVTTFTDVGNSLAHVQHLLKDLASFEEKSSAAVQRARALSQEGEQLIGHKHYAVDSIRPKCHELCHLCDQFAADLERRRGLLGKSLELHSLLEASMKWCDEGIYLLASQPVDKCQSQDGAEAALQELERFLETGAESKIQELSKIFQDYEPILTKDLLEHVQRVFQKQESVEEMFHRRQASLKKLAAKQTRPVQPVAPRPEALTKSPCPSPGIRRGSENHSSESSALRRGPYRRAK</sequence>
<dbReference type="PROSITE" id="PS50191">
    <property type="entry name" value="CRAL_TRIO"/>
    <property type="match status" value="1"/>
</dbReference>
<feature type="non-terminal residue" evidence="4">
    <location>
        <position position="535"/>
    </location>
</feature>
<dbReference type="CDD" id="cd00176">
    <property type="entry name" value="SPEC"/>
    <property type="match status" value="1"/>
</dbReference>
<reference evidence="4 5" key="1">
    <citation type="submission" date="2019-06" db="EMBL/GenBank/DDBJ databases">
        <title>Discovery of a novel chromosome fission-fusion reversal in muntjac.</title>
        <authorList>
            <person name="Mudd A.B."/>
            <person name="Bredeson J.V."/>
            <person name="Baum R."/>
            <person name="Hockemeyer D."/>
            <person name="Rokhsar D.S."/>
        </authorList>
    </citation>
    <scope>NUCLEOTIDE SEQUENCE [LARGE SCALE GENOMIC DNA]</scope>
    <source>
        <strain evidence="4">UTSW_UCB_Mm</strain>
        <tissue evidence="4">Fibroblast cell line</tissue>
    </source>
</reference>
<dbReference type="Pfam" id="PF13716">
    <property type="entry name" value="CRAL_TRIO_2"/>
    <property type="match status" value="1"/>
</dbReference>
<dbReference type="Pfam" id="PF00435">
    <property type="entry name" value="Spectrin"/>
    <property type="match status" value="1"/>
</dbReference>
<accession>A0A5N3USF2</accession>
<dbReference type="GO" id="GO:0035025">
    <property type="term" value="P:positive regulation of Rho protein signal transduction"/>
    <property type="evidence" value="ECO:0007669"/>
    <property type="project" value="TreeGrafter"/>
</dbReference>
<evidence type="ECO:0000256" key="2">
    <source>
        <dbReference type="SAM" id="MobiDB-lite"/>
    </source>
</evidence>
<dbReference type="GO" id="GO:0005737">
    <property type="term" value="C:cytoplasm"/>
    <property type="evidence" value="ECO:0007669"/>
    <property type="project" value="TreeGrafter"/>
</dbReference>
<gene>
    <name evidence="4" type="ORF">FD754_023732</name>
</gene>
<proteinExistence type="predicted"/>
<dbReference type="SUPFAM" id="SSF46966">
    <property type="entry name" value="Spectrin repeat"/>
    <property type="match status" value="1"/>
</dbReference>
<dbReference type="PANTHER" id="PTHR22826">
    <property type="entry name" value="RHO GUANINE EXCHANGE FACTOR-RELATED"/>
    <property type="match status" value="1"/>
</dbReference>
<evidence type="ECO:0000313" key="5">
    <source>
        <dbReference type="Proteomes" id="UP000326458"/>
    </source>
</evidence>
<dbReference type="AlphaFoldDB" id="A0A5N3USF2"/>
<protein>
    <recommendedName>
        <fullName evidence="3">CRAL-TRIO domain-containing protein</fullName>
    </recommendedName>
</protein>